<dbReference type="RefSeq" id="WP_207330202.1">
    <property type="nucleotide sequence ID" value="NZ_JAFMYW010000005.1"/>
</dbReference>
<gene>
    <name evidence="1" type="ORF">J2I46_16720</name>
</gene>
<dbReference type="SUPFAM" id="SSF49464">
    <property type="entry name" value="Carboxypeptidase regulatory domain-like"/>
    <property type="match status" value="1"/>
</dbReference>
<dbReference type="EMBL" id="JAFMYW010000005">
    <property type="protein sequence ID" value="MBO0950239.1"/>
    <property type="molecule type" value="Genomic_DNA"/>
</dbReference>
<comment type="caution">
    <text evidence="1">The sequence shown here is derived from an EMBL/GenBank/DDBJ whole genome shotgun (WGS) entry which is preliminary data.</text>
</comment>
<reference evidence="1 2" key="1">
    <citation type="submission" date="2021-03" db="EMBL/GenBank/DDBJ databases">
        <title>Fibrella sp. HMF5405 genome sequencing and assembly.</title>
        <authorList>
            <person name="Kang H."/>
            <person name="Kim H."/>
            <person name="Bae S."/>
            <person name="Joh K."/>
        </authorList>
    </citation>
    <scope>NUCLEOTIDE SEQUENCE [LARGE SCALE GENOMIC DNA]</scope>
    <source>
        <strain evidence="1 2">HMF5405</strain>
    </source>
</reference>
<protein>
    <submittedName>
        <fullName evidence="1">Carboxypeptidase regulatory-like domain-containing protein</fullName>
    </submittedName>
</protein>
<organism evidence="1 2">
    <name type="scientific">Fibrella forsythiae</name>
    <dbReference type="NCBI Taxonomy" id="2817061"/>
    <lineage>
        <taxon>Bacteria</taxon>
        <taxon>Pseudomonadati</taxon>
        <taxon>Bacteroidota</taxon>
        <taxon>Cytophagia</taxon>
        <taxon>Cytophagales</taxon>
        <taxon>Spirosomataceae</taxon>
        <taxon>Fibrella</taxon>
    </lineage>
</organism>
<keyword evidence="2" id="KW-1185">Reference proteome</keyword>
<dbReference type="Proteomes" id="UP000664628">
    <property type="component" value="Unassembled WGS sequence"/>
</dbReference>
<dbReference type="InterPro" id="IPR008969">
    <property type="entry name" value="CarboxyPept-like_regulatory"/>
</dbReference>
<accession>A0ABS3JJQ9</accession>
<evidence type="ECO:0000313" key="1">
    <source>
        <dbReference type="EMBL" id="MBO0950239.1"/>
    </source>
</evidence>
<evidence type="ECO:0000313" key="2">
    <source>
        <dbReference type="Proteomes" id="UP000664628"/>
    </source>
</evidence>
<sequence length="249" mass="27893">MPQSALISIPSPCPESWEQMAAVSGGRHCELCQKTVHDLSTFSDRELANWLATYTGEAVCGRLRTDQLERRIQQVQVRSEQARNGGWVRWAVALVLGWQTARGQAAPSIPVPQPATIQPRRALVNSQRPLIRPEPVFYIKGQVVDEDGEPYNQIVVQHESAGVSVPVDSDGRFRLPVYADDQKEDSIRVGIIYSNRQYINVSTRQEQAPLLITVYAPVPSRTIVGGGLVVTRQEQPKRRSLWQFLTGKR</sequence>
<proteinExistence type="predicted"/>
<name>A0ABS3JJQ9_9BACT</name>